<evidence type="ECO:0000256" key="5">
    <source>
        <dbReference type="ARBA" id="ARBA00022803"/>
    </source>
</evidence>
<dbReference type="InterPro" id="IPR007052">
    <property type="entry name" value="CS_dom"/>
</dbReference>
<dbReference type="GO" id="GO:0036159">
    <property type="term" value="P:inner dynein arm assembly"/>
    <property type="evidence" value="ECO:0007669"/>
    <property type="project" value="TreeGrafter"/>
</dbReference>
<dbReference type="PANTHER" id="PTHR46492">
    <property type="entry name" value="DYNEIN ASSEMBLY FACTOR 4, AXONEMAL"/>
    <property type="match status" value="1"/>
</dbReference>
<dbReference type="InterPro" id="IPR011990">
    <property type="entry name" value="TPR-like_helical_dom_sf"/>
</dbReference>
<evidence type="ECO:0000256" key="3">
    <source>
        <dbReference type="ARBA" id="ARBA00022490"/>
    </source>
</evidence>
<dbReference type="PROSITE" id="PS51203">
    <property type="entry name" value="CS"/>
    <property type="match status" value="1"/>
</dbReference>
<keyword evidence="4" id="KW-0677">Repeat</keyword>
<evidence type="ECO:0000313" key="13">
    <source>
        <dbReference type="EMBL" id="KAK1744871.1"/>
    </source>
</evidence>
<dbReference type="Gene3D" id="2.60.40.790">
    <property type="match status" value="1"/>
</dbReference>
<reference evidence="13" key="1">
    <citation type="submission" date="2023-06" db="EMBL/GenBank/DDBJ databases">
        <title>Survivors Of The Sea: Transcriptome response of Skeletonema marinoi to long-term dormancy.</title>
        <authorList>
            <person name="Pinder M.I.M."/>
            <person name="Kourtchenko O."/>
            <person name="Robertson E.K."/>
            <person name="Larsson T."/>
            <person name="Maumus F."/>
            <person name="Osuna-Cruz C.M."/>
            <person name="Vancaester E."/>
            <person name="Stenow R."/>
            <person name="Vandepoele K."/>
            <person name="Ploug H."/>
            <person name="Bruchert V."/>
            <person name="Godhe A."/>
            <person name="Topel M."/>
        </authorList>
    </citation>
    <scope>NUCLEOTIDE SEQUENCE</scope>
    <source>
        <strain evidence="13">R05AC</strain>
    </source>
</reference>
<feature type="domain" description="CS" evidence="12">
    <location>
        <begin position="2"/>
        <end position="86"/>
    </location>
</feature>
<dbReference type="PROSITE" id="PS50005">
    <property type="entry name" value="TPR"/>
    <property type="match status" value="1"/>
</dbReference>
<dbReference type="InterPro" id="IPR037894">
    <property type="entry name" value="CS_DYX1C1"/>
</dbReference>
<dbReference type="InterPro" id="IPR052004">
    <property type="entry name" value="Dynein_assembly_factor_4"/>
</dbReference>
<accession>A0AAD8YGR9</accession>
<dbReference type="CDD" id="cd06469">
    <property type="entry name" value="p23_DYX1C1_like"/>
    <property type="match status" value="1"/>
</dbReference>
<evidence type="ECO:0000256" key="4">
    <source>
        <dbReference type="ARBA" id="ARBA00022737"/>
    </source>
</evidence>
<dbReference type="GO" id="GO:0003341">
    <property type="term" value="P:cilium movement"/>
    <property type="evidence" value="ECO:0007669"/>
    <property type="project" value="InterPro"/>
</dbReference>
<dbReference type="Gene3D" id="1.25.40.10">
    <property type="entry name" value="Tetratricopeptide repeat domain"/>
    <property type="match status" value="1"/>
</dbReference>
<dbReference type="SUPFAM" id="SSF48452">
    <property type="entry name" value="TPR-like"/>
    <property type="match status" value="1"/>
</dbReference>
<evidence type="ECO:0000256" key="11">
    <source>
        <dbReference type="PROSITE-ProRule" id="PRU00339"/>
    </source>
</evidence>
<keyword evidence="6" id="KW-0524">Neurogenesis</keyword>
<proteinExistence type="predicted"/>
<organism evidence="13 14">
    <name type="scientific">Skeletonema marinoi</name>
    <dbReference type="NCBI Taxonomy" id="267567"/>
    <lineage>
        <taxon>Eukaryota</taxon>
        <taxon>Sar</taxon>
        <taxon>Stramenopiles</taxon>
        <taxon>Ochrophyta</taxon>
        <taxon>Bacillariophyta</taxon>
        <taxon>Coscinodiscophyceae</taxon>
        <taxon>Thalassiosirophycidae</taxon>
        <taxon>Thalassiosirales</taxon>
        <taxon>Skeletonemataceae</taxon>
        <taxon>Skeletonema</taxon>
        <taxon>Skeletonema marinoi-dohrnii complex</taxon>
    </lineage>
</organism>
<evidence type="ECO:0000256" key="6">
    <source>
        <dbReference type="ARBA" id="ARBA00022902"/>
    </source>
</evidence>
<evidence type="ECO:0000256" key="1">
    <source>
        <dbReference type="ARBA" id="ARBA00004123"/>
    </source>
</evidence>
<keyword evidence="3" id="KW-0963">Cytoplasm</keyword>
<evidence type="ECO:0000256" key="9">
    <source>
        <dbReference type="ARBA" id="ARBA00024190"/>
    </source>
</evidence>
<keyword evidence="7" id="KW-0539">Nucleus</keyword>
<protein>
    <recommendedName>
        <fullName evidence="10">Dynein axonemal assembly factor 4</fullName>
    </recommendedName>
</protein>
<evidence type="ECO:0000313" key="14">
    <source>
        <dbReference type="Proteomes" id="UP001224775"/>
    </source>
</evidence>
<dbReference type="InterPro" id="IPR019734">
    <property type="entry name" value="TPR_rpt"/>
</dbReference>
<dbReference type="PANTHER" id="PTHR46492:SF1">
    <property type="entry name" value="DYNEIN AXONEMAL ASSEMBLY FACTOR 4"/>
    <property type="match status" value="1"/>
</dbReference>
<keyword evidence="8" id="KW-0966">Cell projection</keyword>
<dbReference type="EMBL" id="JATAAI010000006">
    <property type="protein sequence ID" value="KAK1744871.1"/>
    <property type="molecule type" value="Genomic_DNA"/>
</dbReference>
<evidence type="ECO:0000256" key="8">
    <source>
        <dbReference type="ARBA" id="ARBA00023273"/>
    </source>
</evidence>
<comment type="subcellular location">
    <subcellularLocation>
        <location evidence="2">Cell projection</location>
        <location evidence="2">Neuron projection</location>
    </subcellularLocation>
    <subcellularLocation>
        <location evidence="9">Dynein axonemal particle</location>
    </subcellularLocation>
    <subcellularLocation>
        <location evidence="1">Nucleus</location>
    </subcellularLocation>
</comment>
<dbReference type="Proteomes" id="UP001224775">
    <property type="component" value="Unassembled WGS sequence"/>
</dbReference>
<dbReference type="Pfam" id="PF04969">
    <property type="entry name" value="CS"/>
    <property type="match status" value="1"/>
</dbReference>
<sequence>MPLSSEYTWSETTETVTISVPLKGVSHKTVDILTLNNILKVNYKPYLLDLNLFQDIVEDKSRAVFKDEVLSIRLTKKESQLWGQLCFIGSKSEIAARRENSMKLRDERTEQQKEMAAARKVDEERMMLREHMALEEKERQRMDNIKHREKMTAEDEMFDTFSTLREVKKDLVIDDNVYLPPPIRESVQLSFRHTPRLFKTPLRQSTKKREEEFIIKNRSKLRDNALLVDTDVSNVDPFGSLLKATNFTSAETLALNADGRMVETLLARAACYLDLREADPCIADCMAALKLSDSIETRFETDEARLLFQKKLLTTLGMAYCMKTEHDKALELFHSVLQLDKNDHDAPRNIRYLETLMEVADLKAKADKNFSMGSLEEAKENYSKAEKLDPGHIQVLMNPKSDSSACALANILHPTPCTKRKWQVILLCRRSAAKRLSNDLRGALADLELAKGITSNDDDVAVKSIAKDIDDLKAKLTLSRLKIPSDS</sequence>
<dbReference type="InterPro" id="IPR008978">
    <property type="entry name" value="HSP20-like_chaperone"/>
</dbReference>
<gene>
    <name evidence="13" type="ORF">QTG54_004162</name>
</gene>
<evidence type="ECO:0000259" key="12">
    <source>
        <dbReference type="PROSITE" id="PS51203"/>
    </source>
</evidence>
<dbReference type="SUPFAM" id="SSF49764">
    <property type="entry name" value="HSP20-like chaperones"/>
    <property type="match status" value="1"/>
</dbReference>
<keyword evidence="14" id="KW-1185">Reference proteome</keyword>
<dbReference type="SMART" id="SM00028">
    <property type="entry name" value="TPR"/>
    <property type="match status" value="4"/>
</dbReference>
<name>A0AAD8YGR9_9STRA</name>
<comment type="caution">
    <text evidence="13">The sequence shown here is derived from an EMBL/GenBank/DDBJ whole genome shotgun (WGS) entry which is preliminary data.</text>
</comment>
<dbReference type="GO" id="GO:0005634">
    <property type="term" value="C:nucleus"/>
    <property type="evidence" value="ECO:0007669"/>
    <property type="project" value="UniProtKB-SubCell"/>
</dbReference>
<evidence type="ECO:0000256" key="7">
    <source>
        <dbReference type="ARBA" id="ARBA00023242"/>
    </source>
</evidence>
<feature type="repeat" description="TPR" evidence="11">
    <location>
        <begin position="310"/>
        <end position="343"/>
    </location>
</feature>
<dbReference type="GO" id="GO:0120293">
    <property type="term" value="C:dynein axonemal particle"/>
    <property type="evidence" value="ECO:0007669"/>
    <property type="project" value="UniProtKB-SubCell"/>
</dbReference>
<keyword evidence="5 11" id="KW-0802">TPR repeat</keyword>
<evidence type="ECO:0000256" key="2">
    <source>
        <dbReference type="ARBA" id="ARBA00004487"/>
    </source>
</evidence>
<evidence type="ECO:0000256" key="10">
    <source>
        <dbReference type="ARBA" id="ARBA00024430"/>
    </source>
</evidence>
<dbReference type="GO" id="GO:0036158">
    <property type="term" value="P:outer dynein arm assembly"/>
    <property type="evidence" value="ECO:0007669"/>
    <property type="project" value="TreeGrafter"/>
</dbReference>
<dbReference type="AlphaFoldDB" id="A0AAD8YGR9"/>